<keyword evidence="3" id="KW-0067">ATP-binding</keyword>
<comment type="caution">
    <text evidence="3">The sequence shown here is derived from an EMBL/GenBank/DDBJ whole genome shotgun (WGS) entry which is preliminary data.</text>
</comment>
<reference evidence="3" key="1">
    <citation type="submission" date="2024-02" db="EMBL/GenBank/DDBJ databases">
        <title>Genome sequences of strain Gemmobacter sp. JM10B15.</title>
        <authorList>
            <person name="Zhang M."/>
        </authorList>
    </citation>
    <scope>NUCLEOTIDE SEQUENCE</scope>
    <source>
        <strain evidence="3">JM10B15</strain>
    </source>
</reference>
<name>A0ABU8C074_9RHOB</name>
<gene>
    <name evidence="3" type="ORF">V6590_19560</name>
</gene>
<evidence type="ECO:0000259" key="2">
    <source>
        <dbReference type="Pfam" id="PF13401"/>
    </source>
</evidence>
<evidence type="ECO:0000256" key="1">
    <source>
        <dbReference type="SAM" id="MobiDB-lite"/>
    </source>
</evidence>
<accession>A0ABU8C074</accession>
<keyword evidence="3" id="KW-0547">Nucleotide-binding</keyword>
<dbReference type="Gene3D" id="3.40.50.300">
    <property type="entry name" value="P-loop containing nucleotide triphosphate hydrolases"/>
    <property type="match status" value="1"/>
</dbReference>
<dbReference type="Pfam" id="PF13401">
    <property type="entry name" value="AAA_22"/>
    <property type="match status" value="1"/>
</dbReference>
<dbReference type="GO" id="GO:0005524">
    <property type="term" value="F:ATP binding"/>
    <property type="evidence" value="ECO:0007669"/>
    <property type="project" value="UniProtKB-KW"/>
</dbReference>
<organism evidence="3 4">
    <name type="scientific">Gemmobacter denitrificans</name>
    <dbReference type="NCBI Taxonomy" id="3123040"/>
    <lineage>
        <taxon>Bacteria</taxon>
        <taxon>Pseudomonadati</taxon>
        <taxon>Pseudomonadota</taxon>
        <taxon>Alphaproteobacteria</taxon>
        <taxon>Rhodobacterales</taxon>
        <taxon>Paracoccaceae</taxon>
        <taxon>Gemmobacter</taxon>
    </lineage>
</organism>
<dbReference type="Proteomes" id="UP001431963">
    <property type="component" value="Unassembled WGS sequence"/>
</dbReference>
<feature type="region of interest" description="Disordered" evidence="1">
    <location>
        <begin position="233"/>
        <end position="262"/>
    </location>
</feature>
<dbReference type="RefSeq" id="WP_335425397.1">
    <property type="nucleotide sequence ID" value="NZ_JBALHR010000022.1"/>
</dbReference>
<evidence type="ECO:0000313" key="3">
    <source>
        <dbReference type="EMBL" id="MEH7830354.1"/>
    </source>
</evidence>
<dbReference type="InterPro" id="IPR049945">
    <property type="entry name" value="AAA_22"/>
</dbReference>
<evidence type="ECO:0000313" key="4">
    <source>
        <dbReference type="Proteomes" id="UP001431963"/>
    </source>
</evidence>
<keyword evidence="4" id="KW-1185">Reference proteome</keyword>
<dbReference type="SUPFAM" id="SSF52540">
    <property type="entry name" value="P-loop containing nucleoside triphosphate hydrolases"/>
    <property type="match status" value="1"/>
</dbReference>
<proteinExistence type="predicted"/>
<sequence length="262" mass="29146">MTDNPYHSVAPLRNVSALLTLVDRVQTRDFGLPGMATFYGPSGYGKSSAATYTQNHCGAIHVSIQPLWRSKQLLSCIAVELGLKPARTASDIFEQVAANLGRMQRPLLIDEADRLIRDDMVEVVRGLYEASEVPVILIGEEELPTTLMRWERVHGRMLDWVAAQPAEMADLNQLAPIYCRDIGLGEDLKAALLKASAGSLRRISTNLSHVKTTALENGWRTVSLREWQGRSFYTGEAPPPRQEAARTRARQQIAARQVRRVS</sequence>
<dbReference type="InterPro" id="IPR027417">
    <property type="entry name" value="P-loop_NTPase"/>
</dbReference>
<protein>
    <submittedName>
        <fullName evidence="3">ATP-binding protein</fullName>
    </submittedName>
</protein>
<dbReference type="EMBL" id="JBALHR010000022">
    <property type="protein sequence ID" value="MEH7830354.1"/>
    <property type="molecule type" value="Genomic_DNA"/>
</dbReference>
<feature type="domain" description="ORC1/DEAH AAA+ ATPase" evidence="2">
    <location>
        <begin position="34"/>
        <end position="146"/>
    </location>
</feature>